<sequence>MKLCYLRYCTLLLLCVFGLPRAEPVIIVDAVALLQAQRGNETNILQQLLAAYPAAYTIEDISRNRAREWVKAANNACIPWLRKTAAREQDFLFSVPYMAEDALQLVLTAESKWHGALENVMRQNQQISLVHLLSVKPSPLIGVELNRSYGEALDQLLSHRKNSWSIYTRTTSSQQTGSMLPMLQRGFIDATLEYRKIALRTDPTLRFYPLLEAQPVNLVHFACSKGERGQRIINLLNQTIVAKSQLPDYQQLVLQGIAEQNRPLALQTWLQALTSVP</sequence>
<dbReference type="Proteomes" id="UP000663814">
    <property type="component" value="Unassembled WGS sequence"/>
</dbReference>
<accession>A0ABS7XFP8</accession>
<feature type="chain" id="PRO_5045837194" description="Transporter substrate-binding domain-containing protein" evidence="1">
    <location>
        <begin position="23"/>
        <end position="277"/>
    </location>
</feature>
<reference evidence="2 3" key="1">
    <citation type="submission" date="2020-12" db="EMBL/GenBank/DDBJ databases">
        <authorList>
            <person name="Ruan W."/>
            <person name="Khan S.A."/>
            <person name="Jeon C.O."/>
        </authorList>
    </citation>
    <scope>NUCLEOTIDE SEQUENCE [LARGE SCALE GENOMIC DNA]</scope>
    <source>
        <strain evidence="2 3">MA-13</strain>
    </source>
</reference>
<evidence type="ECO:0000256" key="1">
    <source>
        <dbReference type="SAM" id="SignalP"/>
    </source>
</evidence>
<feature type="signal peptide" evidence="1">
    <location>
        <begin position="1"/>
        <end position="22"/>
    </location>
</feature>
<organism evidence="2 3">
    <name type="scientific">Rheinheimera maricola</name>
    <dbReference type="NCBI Taxonomy" id="2793282"/>
    <lineage>
        <taxon>Bacteria</taxon>
        <taxon>Pseudomonadati</taxon>
        <taxon>Pseudomonadota</taxon>
        <taxon>Gammaproteobacteria</taxon>
        <taxon>Chromatiales</taxon>
        <taxon>Chromatiaceae</taxon>
        <taxon>Rheinheimera</taxon>
    </lineage>
</organism>
<proteinExistence type="predicted"/>
<dbReference type="RefSeq" id="WP_205312082.1">
    <property type="nucleotide sequence ID" value="NZ_JAERPS020000007.1"/>
</dbReference>
<dbReference type="EMBL" id="JAERPS020000007">
    <property type="protein sequence ID" value="MBZ9613483.1"/>
    <property type="molecule type" value="Genomic_DNA"/>
</dbReference>
<reference evidence="2 3" key="2">
    <citation type="submission" date="2021-08" db="EMBL/GenBank/DDBJ databases">
        <title>Rheinheimera aquimaris sp. nov., isolated from seawater of the East Sea in Korea.</title>
        <authorList>
            <person name="Kim K.H."/>
            <person name="Wenting R."/>
            <person name="Kim K.R."/>
            <person name="Jeon C.O."/>
        </authorList>
    </citation>
    <scope>NUCLEOTIDE SEQUENCE [LARGE SCALE GENOMIC DNA]</scope>
    <source>
        <strain evidence="2 3">MA-13</strain>
    </source>
</reference>
<protein>
    <recommendedName>
        <fullName evidence="4">Transporter substrate-binding domain-containing protein</fullName>
    </recommendedName>
</protein>
<evidence type="ECO:0000313" key="3">
    <source>
        <dbReference type="Proteomes" id="UP000663814"/>
    </source>
</evidence>
<keyword evidence="3" id="KW-1185">Reference proteome</keyword>
<comment type="caution">
    <text evidence="2">The sequence shown here is derived from an EMBL/GenBank/DDBJ whole genome shotgun (WGS) entry which is preliminary data.</text>
</comment>
<dbReference type="SUPFAM" id="SSF53850">
    <property type="entry name" value="Periplasmic binding protein-like II"/>
    <property type="match status" value="1"/>
</dbReference>
<name>A0ABS7XFP8_9GAMM</name>
<evidence type="ECO:0008006" key="4">
    <source>
        <dbReference type="Google" id="ProtNLM"/>
    </source>
</evidence>
<gene>
    <name evidence="2" type="ORF">I4W93_017970</name>
</gene>
<keyword evidence="1" id="KW-0732">Signal</keyword>
<evidence type="ECO:0000313" key="2">
    <source>
        <dbReference type="EMBL" id="MBZ9613483.1"/>
    </source>
</evidence>